<dbReference type="Proteomes" id="UP000321793">
    <property type="component" value="Unassembled WGS sequence"/>
</dbReference>
<keyword evidence="1" id="KW-1133">Transmembrane helix</keyword>
<evidence type="ECO:0000256" key="1">
    <source>
        <dbReference type="SAM" id="Phobius"/>
    </source>
</evidence>
<dbReference type="Pfam" id="PF11255">
    <property type="entry name" value="DUF3054"/>
    <property type="match status" value="1"/>
</dbReference>
<keyword evidence="1" id="KW-0472">Membrane</keyword>
<keyword evidence="3" id="KW-1185">Reference proteome</keyword>
<reference evidence="2 3" key="1">
    <citation type="submission" date="2019-07" db="EMBL/GenBank/DDBJ databases">
        <title>Whole genome shotgun sequence of Knoellia locipacati NBRC 109775.</title>
        <authorList>
            <person name="Hosoyama A."/>
            <person name="Uohara A."/>
            <person name="Ohji S."/>
            <person name="Ichikawa N."/>
        </authorList>
    </citation>
    <scope>NUCLEOTIDE SEQUENCE [LARGE SCALE GENOMIC DNA]</scope>
    <source>
        <strain evidence="2 3">NBRC 109775</strain>
    </source>
</reference>
<sequence length="117" mass="12104">MSRLLAPLLDLIAVVVFATVGRRSHAHGITLGGVLETAAPFLCGTAAGYLLASLTLDASPRTWQFGTIVVVATVVVGMLLRKLAAAGTAPSFVVVATVFVAATMLGWRLIARLLSSD</sequence>
<name>A0A512T2Q8_9MICO</name>
<dbReference type="OrthoDB" id="3698172at2"/>
<dbReference type="EMBL" id="BKBA01000009">
    <property type="protein sequence ID" value="GEQ14520.1"/>
    <property type="molecule type" value="Genomic_DNA"/>
</dbReference>
<comment type="caution">
    <text evidence="2">The sequence shown here is derived from an EMBL/GenBank/DDBJ whole genome shotgun (WGS) entry which is preliminary data.</text>
</comment>
<keyword evidence="1" id="KW-0812">Transmembrane</keyword>
<dbReference type="RefSeq" id="WP_147065707.1">
    <property type="nucleotide sequence ID" value="NZ_BAABDN010000002.1"/>
</dbReference>
<organism evidence="2 3">
    <name type="scientific">Knoellia locipacati</name>
    <dbReference type="NCBI Taxonomy" id="882824"/>
    <lineage>
        <taxon>Bacteria</taxon>
        <taxon>Bacillati</taxon>
        <taxon>Actinomycetota</taxon>
        <taxon>Actinomycetes</taxon>
        <taxon>Micrococcales</taxon>
        <taxon>Intrasporangiaceae</taxon>
        <taxon>Knoellia</taxon>
    </lineage>
</organism>
<protein>
    <submittedName>
        <fullName evidence="2">Membrane protein</fullName>
    </submittedName>
</protein>
<feature type="transmembrane region" description="Helical" evidence="1">
    <location>
        <begin position="92"/>
        <end position="111"/>
    </location>
</feature>
<accession>A0A512T2Q8</accession>
<dbReference type="InterPro" id="IPR021414">
    <property type="entry name" value="DUF3054"/>
</dbReference>
<feature type="transmembrane region" description="Helical" evidence="1">
    <location>
        <begin position="28"/>
        <end position="51"/>
    </location>
</feature>
<dbReference type="AlphaFoldDB" id="A0A512T2Q8"/>
<proteinExistence type="predicted"/>
<evidence type="ECO:0000313" key="3">
    <source>
        <dbReference type="Proteomes" id="UP000321793"/>
    </source>
</evidence>
<gene>
    <name evidence="2" type="ORF">KLO01_25670</name>
</gene>
<evidence type="ECO:0000313" key="2">
    <source>
        <dbReference type="EMBL" id="GEQ14520.1"/>
    </source>
</evidence>
<feature type="transmembrane region" description="Helical" evidence="1">
    <location>
        <begin position="63"/>
        <end position="80"/>
    </location>
</feature>